<dbReference type="GO" id="GO:0046872">
    <property type="term" value="F:metal ion binding"/>
    <property type="evidence" value="ECO:0007669"/>
    <property type="project" value="UniProtKB-KW"/>
</dbReference>
<dbReference type="Gene3D" id="3.40.720.10">
    <property type="entry name" value="Alkaline Phosphatase, subunit A"/>
    <property type="match status" value="3"/>
</dbReference>
<dbReference type="GO" id="GO:0008484">
    <property type="term" value="F:sulfuric ester hydrolase activity"/>
    <property type="evidence" value="ECO:0007669"/>
    <property type="project" value="InterPro"/>
</dbReference>
<name>A0A2T7PKC6_POMCA</name>
<dbReference type="Gene3D" id="3.30.1120.10">
    <property type="match status" value="1"/>
</dbReference>
<feature type="signal peptide" evidence="6">
    <location>
        <begin position="1"/>
        <end position="20"/>
    </location>
</feature>
<evidence type="ECO:0000256" key="6">
    <source>
        <dbReference type="SAM" id="SignalP"/>
    </source>
</evidence>
<comment type="cofactor">
    <cofactor evidence="1">
        <name>Ca(2+)</name>
        <dbReference type="ChEBI" id="CHEBI:29108"/>
    </cofactor>
</comment>
<evidence type="ECO:0000256" key="5">
    <source>
        <dbReference type="ARBA" id="ARBA00023180"/>
    </source>
</evidence>
<dbReference type="Proteomes" id="UP000245119">
    <property type="component" value="Linkage Group LG3"/>
</dbReference>
<evidence type="ECO:0000256" key="4">
    <source>
        <dbReference type="ARBA" id="ARBA00022837"/>
    </source>
</evidence>
<evidence type="ECO:0000256" key="3">
    <source>
        <dbReference type="ARBA" id="ARBA00022723"/>
    </source>
</evidence>
<dbReference type="PANTHER" id="PTHR10342">
    <property type="entry name" value="ARYLSULFATASE"/>
    <property type="match status" value="1"/>
</dbReference>
<feature type="domain" description="Sulfatase N-terminal" evidence="7">
    <location>
        <begin position="25"/>
        <end position="88"/>
    </location>
</feature>
<evidence type="ECO:0000259" key="7">
    <source>
        <dbReference type="Pfam" id="PF00884"/>
    </source>
</evidence>
<evidence type="ECO:0000313" key="9">
    <source>
        <dbReference type="Proteomes" id="UP000245119"/>
    </source>
</evidence>
<keyword evidence="4" id="KW-0106">Calcium</keyword>
<dbReference type="InterPro" id="IPR017850">
    <property type="entry name" value="Alkaline_phosphatase_core_sf"/>
</dbReference>
<gene>
    <name evidence="8" type="ORF">C0Q70_05121</name>
</gene>
<reference evidence="8 9" key="1">
    <citation type="submission" date="2018-04" db="EMBL/GenBank/DDBJ databases">
        <title>The genome of golden apple snail Pomacea canaliculata provides insight into stress tolerance and invasive adaptation.</title>
        <authorList>
            <person name="Liu C."/>
            <person name="Liu B."/>
            <person name="Ren Y."/>
            <person name="Zhang Y."/>
            <person name="Wang H."/>
            <person name="Li S."/>
            <person name="Jiang F."/>
            <person name="Yin L."/>
            <person name="Zhang G."/>
            <person name="Qian W."/>
            <person name="Fan W."/>
        </authorList>
    </citation>
    <scope>NUCLEOTIDE SEQUENCE [LARGE SCALE GENOMIC DNA]</scope>
    <source>
        <strain evidence="8">SZHN2017</strain>
        <tissue evidence="8">Muscle</tissue>
    </source>
</reference>
<comment type="similarity">
    <text evidence="2">Belongs to the sulfatase family.</text>
</comment>
<evidence type="ECO:0000256" key="2">
    <source>
        <dbReference type="ARBA" id="ARBA00008779"/>
    </source>
</evidence>
<dbReference type="Pfam" id="PF00884">
    <property type="entry name" value="Sulfatase"/>
    <property type="match status" value="1"/>
</dbReference>
<keyword evidence="6" id="KW-0732">Signal</keyword>
<evidence type="ECO:0000313" key="8">
    <source>
        <dbReference type="EMBL" id="PVD33860.1"/>
    </source>
</evidence>
<feature type="chain" id="PRO_5015725878" description="Sulfatase N-terminal domain-containing protein" evidence="6">
    <location>
        <begin position="21"/>
        <end position="328"/>
    </location>
</feature>
<dbReference type="AlphaFoldDB" id="A0A2T7PKC6"/>
<organism evidence="8 9">
    <name type="scientific">Pomacea canaliculata</name>
    <name type="common">Golden apple snail</name>
    <dbReference type="NCBI Taxonomy" id="400727"/>
    <lineage>
        <taxon>Eukaryota</taxon>
        <taxon>Metazoa</taxon>
        <taxon>Spiralia</taxon>
        <taxon>Lophotrochozoa</taxon>
        <taxon>Mollusca</taxon>
        <taxon>Gastropoda</taxon>
        <taxon>Caenogastropoda</taxon>
        <taxon>Architaenioglossa</taxon>
        <taxon>Ampullarioidea</taxon>
        <taxon>Ampullariidae</taxon>
        <taxon>Pomacea</taxon>
    </lineage>
</organism>
<dbReference type="EMBL" id="PZQS01000003">
    <property type="protein sequence ID" value="PVD33860.1"/>
    <property type="molecule type" value="Genomic_DNA"/>
</dbReference>
<dbReference type="InterPro" id="IPR047115">
    <property type="entry name" value="ARSB"/>
</dbReference>
<comment type="caution">
    <text evidence="8">The sequence shown here is derived from an EMBL/GenBank/DDBJ whole genome shotgun (WGS) entry which is preliminary data.</text>
</comment>
<protein>
    <recommendedName>
        <fullName evidence="7">Sulfatase N-terminal domain-containing protein</fullName>
    </recommendedName>
</protein>
<dbReference type="OrthoDB" id="103349at2759"/>
<dbReference type="PANTHER" id="PTHR10342:SF273">
    <property type="entry name" value="RE14504P"/>
    <property type="match status" value="1"/>
</dbReference>
<accession>A0A2T7PKC6</accession>
<sequence>MLKTWLLVATVVVLVSIAQAVTSRPNIIFVVADDLGWNDVSWHNPSMITPNLDKYARTGVILNSSYIQYFCSPSRSAFMTGYFPYHTGLQYLFTDQTIKVIENHDKSKPLFLYLPFQLVHYPLQNGGSVPHGGNNWPLRGGKTTFWEGGTRGVAFVWSRNLLERTGYTNHEMIHAVDWFPTILHLAGLRPDSNIDGVNQWEMLRTGAPSSRTEFVYNIDTIMNSSAIRYGDYKLLTGSPGTINDWYPIPTQDNTISRTKEETWKPQLYNIRNDPQERNDLAQKQPEILKFMMNRLSRWMASGVKPQTSPVDPRSNPRNWGGVWTPGWC</sequence>
<keyword evidence="3" id="KW-0479">Metal-binding</keyword>
<keyword evidence="5" id="KW-0325">Glycoprotein</keyword>
<evidence type="ECO:0000256" key="1">
    <source>
        <dbReference type="ARBA" id="ARBA00001913"/>
    </source>
</evidence>
<proteinExistence type="inferred from homology"/>
<dbReference type="SUPFAM" id="SSF53649">
    <property type="entry name" value="Alkaline phosphatase-like"/>
    <property type="match status" value="1"/>
</dbReference>
<keyword evidence="9" id="KW-1185">Reference proteome</keyword>
<dbReference type="InterPro" id="IPR000917">
    <property type="entry name" value="Sulfatase_N"/>
</dbReference>